<dbReference type="OrthoDB" id="9771666at2"/>
<dbReference type="EMBL" id="PDVP01000007">
    <property type="protein sequence ID" value="PHP66582.1"/>
    <property type="molecule type" value="Genomic_DNA"/>
</dbReference>
<dbReference type="PANTHER" id="PTHR46623:SF6">
    <property type="entry name" value="ALPHA_BETA-HYDROLASES SUPERFAMILY PROTEIN"/>
    <property type="match status" value="1"/>
</dbReference>
<sequence length="299" mass="31494">MRGDEKATKPAITQAMIDAYDDYTHLTLDRRGFMKTLTRLAGSGAAAASIASLLAANRAQAAMVAPDDGRISGADVPWLAGDIEMRGYLVTPADAQGPLAGVIVIHENRGLNEHIRDVARRLALEGFAAFAPDFLSADGGTPEDEDKARSMIGALDGAQTTARAVAAAGWLSAHDATSGAVGAVGFCWGGGLANQMAVAAPEELKAVVAYYGRQPDPADVSWISAPLMLHYAGLDERINAGIDAYRAALEAEGKDFTIHVYDGVNHAFNNDTSAARYDATAARLAWERTVTFFKDKLAG</sequence>
<proteinExistence type="predicted"/>
<dbReference type="SUPFAM" id="SSF53474">
    <property type="entry name" value="alpha/beta-Hydrolases"/>
    <property type="match status" value="1"/>
</dbReference>
<comment type="caution">
    <text evidence="2">The sequence shown here is derived from an EMBL/GenBank/DDBJ whole genome shotgun (WGS) entry which is preliminary data.</text>
</comment>
<reference evidence="2 3" key="1">
    <citation type="submission" date="2017-10" db="EMBL/GenBank/DDBJ databases">
        <title>Sedimentibacterium mangrovi gen. nov., sp. nov., a novel member of family Phyllobacteriacea isolated from mangrove sediment.</title>
        <authorList>
            <person name="Liao H."/>
            <person name="Tian Y."/>
        </authorList>
    </citation>
    <scope>NUCLEOTIDE SEQUENCE [LARGE SCALE GENOMIC DNA]</scope>
    <source>
        <strain evidence="2 3">X9-2-2</strain>
    </source>
</reference>
<evidence type="ECO:0000313" key="2">
    <source>
        <dbReference type="EMBL" id="PHP66582.1"/>
    </source>
</evidence>
<dbReference type="AlphaFoldDB" id="A0A2G1QM61"/>
<dbReference type="Proteomes" id="UP000221168">
    <property type="component" value="Unassembled WGS sequence"/>
</dbReference>
<protein>
    <submittedName>
        <fullName evidence="2">Carboxymethylenebutenolidase</fullName>
    </submittedName>
</protein>
<dbReference type="InterPro" id="IPR029058">
    <property type="entry name" value="AB_hydrolase_fold"/>
</dbReference>
<dbReference type="InterPro" id="IPR051049">
    <property type="entry name" value="Dienelactone_hydrolase-like"/>
</dbReference>
<feature type="domain" description="Dienelactone hydrolase" evidence="1">
    <location>
        <begin position="85"/>
        <end position="295"/>
    </location>
</feature>
<dbReference type="PANTHER" id="PTHR46623">
    <property type="entry name" value="CARBOXYMETHYLENEBUTENOLIDASE-RELATED"/>
    <property type="match status" value="1"/>
</dbReference>
<dbReference type="PROSITE" id="PS51318">
    <property type="entry name" value="TAT"/>
    <property type="match status" value="1"/>
</dbReference>
<accession>A0A2G1QM61</accession>
<evidence type="ECO:0000259" key="1">
    <source>
        <dbReference type="Pfam" id="PF01738"/>
    </source>
</evidence>
<evidence type="ECO:0000313" key="3">
    <source>
        <dbReference type="Proteomes" id="UP000221168"/>
    </source>
</evidence>
<gene>
    <name evidence="2" type="ORF">CSC94_12915</name>
</gene>
<keyword evidence="3" id="KW-1185">Reference proteome</keyword>
<dbReference type="RefSeq" id="WP_099306768.1">
    <property type="nucleotide sequence ID" value="NZ_PDVP01000007.1"/>
</dbReference>
<dbReference type="InterPro" id="IPR006311">
    <property type="entry name" value="TAT_signal"/>
</dbReference>
<name>A0A2G1QM61_9HYPH</name>
<dbReference type="Gene3D" id="3.40.50.1820">
    <property type="entry name" value="alpha/beta hydrolase"/>
    <property type="match status" value="1"/>
</dbReference>
<dbReference type="GO" id="GO:0016787">
    <property type="term" value="F:hydrolase activity"/>
    <property type="evidence" value="ECO:0007669"/>
    <property type="project" value="InterPro"/>
</dbReference>
<dbReference type="Pfam" id="PF01738">
    <property type="entry name" value="DLH"/>
    <property type="match status" value="1"/>
</dbReference>
<organism evidence="2 3">
    <name type="scientific">Zhengella mangrovi</name>
    <dbReference type="NCBI Taxonomy" id="1982044"/>
    <lineage>
        <taxon>Bacteria</taxon>
        <taxon>Pseudomonadati</taxon>
        <taxon>Pseudomonadota</taxon>
        <taxon>Alphaproteobacteria</taxon>
        <taxon>Hyphomicrobiales</taxon>
        <taxon>Notoacmeibacteraceae</taxon>
        <taxon>Zhengella</taxon>
    </lineage>
</organism>
<dbReference type="InterPro" id="IPR002925">
    <property type="entry name" value="Dienelactn_hydro"/>
</dbReference>